<protein>
    <recommendedName>
        <fullName evidence="3">HK97 gp10 family phage protein</fullName>
    </recommendedName>
</protein>
<evidence type="ECO:0008006" key="3">
    <source>
        <dbReference type="Google" id="ProtNLM"/>
    </source>
</evidence>
<name>A0ABW8L4P0_9GAMM</name>
<proteinExistence type="predicted"/>
<accession>A0ABW8L4P0</accession>
<reference evidence="1 2" key="1">
    <citation type="submission" date="2024-11" db="EMBL/GenBank/DDBJ databases">
        <title>The Natural Products Discovery Center: Release of the First 8490 Sequenced Strains for Exploring Actinobacteria Biosynthetic Diversity.</title>
        <authorList>
            <person name="Kalkreuter E."/>
            <person name="Kautsar S.A."/>
            <person name="Yang D."/>
            <person name="Bader C.D."/>
            <person name="Teijaro C.N."/>
            <person name="Fluegel L."/>
            <person name="Davis C.M."/>
            <person name="Simpson J.R."/>
            <person name="Lauterbach L."/>
            <person name="Steele A.D."/>
            <person name="Gui C."/>
            <person name="Meng S."/>
            <person name="Li G."/>
            <person name="Viehrig K."/>
            <person name="Ye F."/>
            <person name="Su P."/>
            <person name="Kiefer A.F."/>
            <person name="Nichols A."/>
            <person name="Cepeda A.J."/>
            <person name="Yan W."/>
            <person name="Fan B."/>
            <person name="Jiang Y."/>
            <person name="Adhikari A."/>
            <person name="Zheng C.-J."/>
            <person name="Schuster L."/>
            <person name="Cowan T.M."/>
            <person name="Smanski M.J."/>
            <person name="Chevrette M.G."/>
            <person name="De Carvalho L.P.S."/>
            <person name="Shen B."/>
        </authorList>
    </citation>
    <scope>NUCLEOTIDE SEQUENCE [LARGE SCALE GENOMIC DNA]</scope>
    <source>
        <strain evidence="1 2">NPDC077433</strain>
    </source>
</reference>
<dbReference type="Proteomes" id="UP001620234">
    <property type="component" value="Unassembled WGS sequence"/>
</dbReference>
<dbReference type="EMBL" id="JBJDPD010000001">
    <property type="protein sequence ID" value="MFK3999862.1"/>
    <property type="molecule type" value="Genomic_DNA"/>
</dbReference>
<organism evidence="1 2">
    <name type="scientific">Psychrobacter namhaensis</name>
    <dbReference type="NCBI Taxonomy" id="292734"/>
    <lineage>
        <taxon>Bacteria</taxon>
        <taxon>Pseudomonadati</taxon>
        <taxon>Pseudomonadota</taxon>
        <taxon>Gammaproteobacteria</taxon>
        <taxon>Moraxellales</taxon>
        <taxon>Moraxellaceae</taxon>
        <taxon>Psychrobacter</taxon>
    </lineage>
</organism>
<evidence type="ECO:0000313" key="1">
    <source>
        <dbReference type="EMBL" id="MFK3999862.1"/>
    </source>
</evidence>
<comment type="caution">
    <text evidence="1">The sequence shown here is derived from an EMBL/GenBank/DDBJ whole genome shotgun (WGS) entry which is preliminary data.</text>
</comment>
<sequence length="131" mass="14260">MADDFINSITNFINSATEDVSALRINVQKEIVASVISDTPVDTGLARKNWQAAKDTIPTSVVPYAGSPTAAGAQAVSQAQSTAFGEDGTWYFVNNLHYIYYLEYGTSRMAAKGMARKNAKRIADNLRSRYG</sequence>
<evidence type="ECO:0000313" key="2">
    <source>
        <dbReference type="Proteomes" id="UP001620234"/>
    </source>
</evidence>
<gene>
    <name evidence="1" type="ORF">ACI2I3_00745</name>
</gene>
<keyword evidence="2" id="KW-1185">Reference proteome</keyword>
<dbReference type="RefSeq" id="WP_404671707.1">
    <property type="nucleotide sequence ID" value="NZ_JBJDPD010000001.1"/>
</dbReference>